<dbReference type="EMBL" id="BMJW01000001">
    <property type="protein sequence ID" value="GGG91255.1"/>
    <property type="molecule type" value="Genomic_DNA"/>
</dbReference>
<keyword evidence="3" id="KW-1185">Reference proteome</keyword>
<evidence type="ECO:0000313" key="2">
    <source>
        <dbReference type="EMBL" id="GGG91255.1"/>
    </source>
</evidence>
<keyword evidence="1" id="KW-0812">Transmembrane</keyword>
<organism evidence="2 3">
    <name type="scientific">Polaribacter pacificus</name>
    <dbReference type="NCBI Taxonomy" id="1775173"/>
    <lineage>
        <taxon>Bacteria</taxon>
        <taxon>Pseudomonadati</taxon>
        <taxon>Bacteroidota</taxon>
        <taxon>Flavobacteriia</taxon>
        <taxon>Flavobacteriales</taxon>
        <taxon>Flavobacteriaceae</taxon>
    </lineage>
</organism>
<feature type="transmembrane region" description="Helical" evidence="1">
    <location>
        <begin position="122"/>
        <end position="143"/>
    </location>
</feature>
<reference evidence="2" key="1">
    <citation type="journal article" date="2014" name="Int. J. Syst. Evol. Microbiol.">
        <title>Complete genome sequence of Corynebacterium casei LMG S-19264T (=DSM 44701T), isolated from a smear-ripened cheese.</title>
        <authorList>
            <consortium name="US DOE Joint Genome Institute (JGI-PGF)"/>
            <person name="Walter F."/>
            <person name="Albersmeier A."/>
            <person name="Kalinowski J."/>
            <person name="Ruckert C."/>
        </authorList>
    </citation>
    <scope>NUCLEOTIDE SEQUENCE</scope>
    <source>
        <strain evidence="2">CGMCC 1.15763</strain>
    </source>
</reference>
<evidence type="ECO:0000313" key="3">
    <source>
        <dbReference type="Proteomes" id="UP000633278"/>
    </source>
</evidence>
<feature type="transmembrane region" description="Helical" evidence="1">
    <location>
        <begin position="6"/>
        <end position="27"/>
    </location>
</feature>
<name>A0A917HUJ6_9FLAO</name>
<reference evidence="2" key="2">
    <citation type="submission" date="2020-09" db="EMBL/GenBank/DDBJ databases">
        <authorList>
            <person name="Sun Q."/>
            <person name="Zhou Y."/>
        </authorList>
    </citation>
    <scope>NUCLEOTIDE SEQUENCE</scope>
    <source>
        <strain evidence="2">CGMCC 1.15763</strain>
    </source>
</reference>
<feature type="transmembrane region" description="Helical" evidence="1">
    <location>
        <begin position="98"/>
        <end position="116"/>
    </location>
</feature>
<feature type="transmembrane region" description="Helical" evidence="1">
    <location>
        <begin position="39"/>
        <end position="62"/>
    </location>
</feature>
<gene>
    <name evidence="2" type="ORF">GCM10011416_04810</name>
</gene>
<sequence>MSNNDPYLLGFLVSVFSLLLLFLNAVLFLTKVKTFKNKIYTIVACYLTGLFVVEFFCNLIGYANPGNNLFLSHFYFNAQFLLLSLVFYRLFKDKKAKNIVLISSSLVFVLIIFSYIKKPELFWEFNLFEIVSTSLLLVIYALRHLYKTLGEEKQYMYLMTGLIMYLICSCLIFLSGNYELVFIEDPYIDIWIFNSIFYIVYQALIFTEWNYIRKKYKAGV</sequence>
<evidence type="ECO:0000256" key="1">
    <source>
        <dbReference type="SAM" id="Phobius"/>
    </source>
</evidence>
<comment type="caution">
    <text evidence="2">The sequence shown here is derived from an EMBL/GenBank/DDBJ whole genome shotgun (WGS) entry which is preliminary data.</text>
</comment>
<dbReference type="AlphaFoldDB" id="A0A917HUJ6"/>
<dbReference type="RefSeq" id="WP_188597672.1">
    <property type="nucleotide sequence ID" value="NZ_BMJW01000001.1"/>
</dbReference>
<feature type="transmembrane region" description="Helical" evidence="1">
    <location>
        <begin position="74"/>
        <end position="91"/>
    </location>
</feature>
<feature type="transmembrane region" description="Helical" evidence="1">
    <location>
        <begin position="188"/>
        <end position="207"/>
    </location>
</feature>
<accession>A0A917HUJ6</accession>
<proteinExistence type="predicted"/>
<keyword evidence="1" id="KW-1133">Transmembrane helix</keyword>
<keyword evidence="1" id="KW-0472">Membrane</keyword>
<protein>
    <submittedName>
        <fullName evidence="2">Uncharacterized protein</fullName>
    </submittedName>
</protein>
<dbReference type="Proteomes" id="UP000633278">
    <property type="component" value="Unassembled WGS sequence"/>
</dbReference>
<feature type="transmembrane region" description="Helical" evidence="1">
    <location>
        <begin position="155"/>
        <end position="176"/>
    </location>
</feature>